<reference evidence="5" key="3">
    <citation type="submission" date="2020-09" db="EMBL/GenBank/DDBJ databases">
        <authorList>
            <person name="Sun Q."/>
            <person name="Ohkuma M."/>
        </authorList>
    </citation>
    <scope>NUCLEOTIDE SEQUENCE</scope>
    <source>
        <strain evidence="5">JCM 4834</strain>
    </source>
</reference>
<dbReference type="EMBL" id="BMVX01000051">
    <property type="protein sequence ID" value="GGZ99130.1"/>
    <property type="molecule type" value="Genomic_DNA"/>
</dbReference>
<dbReference type="InterPro" id="IPR017080">
    <property type="entry name" value="UCP036990_CBS_BON"/>
</dbReference>
<dbReference type="Pfam" id="PF04972">
    <property type="entry name" value="BON"/>
    <property type="match status" value="1"/>
</dbReference>
<accession>A0A5P2UKL9</accession>
<protein>
    <submittedName>
        <fullName evidence="6">CBS domain-containing protein</fullName>
    </submittedName>
</protein>
<feature type="domain" description="CBS" evidence="4">
    <location>
        <begin position="68"/>
        <end position="125"/>
    </location>
</feature>
<keyword evidence="1 2" id="KW-0129">CBS domain</keyword>
<dbReference type="Proteomes" id="UP000326831">
    <property type="component" value="Chromosome"/>
</dbReference>
<dbReference type="SUPFAM" id="SSF54631">
    <property type="entry name" value="CBS-domain pair"/>
    <property type="match status" value="1"/>
</dbReference>
<dbReference type="Proteomes" id="UP000634660">
    <property type="component" value="Unassembled WGS sequence"/>
</dbReference>
<feature type="domain" description="CBS" evidence="4">
    <location>
        <begin position="10"/>
        <end position="66"/>
    </location>
</feature>
<dbReference type="PROSITE" id="PS51371">
    <property type="entry name" value="CBS"/>
    <property type="match status" value="2"/>
</dbReference>
<dbReference type="InterPro" id="IPR007055">
    <property type="entry name" value="BON_dom"/>
</dbReference>
<evidence type="ECO:0000313" key="6">
    <source>
        <dbReference type="EMBL" id="QEU77157.1"/>
    </source>
</evidence>
<name>A0A5P2UKL9_9ACTN</name>
<dbReference type="PROSITE" id="PS50914">
    <property type="entry name" value="BON"/>
    <property type="match status" value="1"/>
</dbReference>
<dbReference type="OrthoDB" id="2111978at2"/>
<dbReference type="Gene3D" id="3.30.1340.30">
    <property type="match status" value="1"/>
</dbReference>
<reference evidence="6 7" key="2">
    <citation type="submission" date="2017-09" db="EMBL/GenBank/DDBJ databases">
        <authorList>
            <person name="Lee N."/>
            <person name="Cho B.-K."/>
        </authorList>
    </citation>
    <scope>NUCLEOTIDE SEQUENCE [LARGE SCALE GENOMIC DNA]</scope>
    <source>
        <strain evidence="6 7">ATCC 27467</strain>
    </source>
</reference>
<dbReference type="InterPro" id="IPR000644">
    <property type="entry name" value="CBS_dom"/>
</dbReference>
<dbReference type="PIRSF" id="PIRSF036990">
    <property type="entry name" value="UCP036990_CBS_BON"/>
    <property type="match status" value="1"/>
</dbReference>
<evidence type="ECO:0000256" key="1">
    <source>
        <dbReference type="ARBA" id="ARBA00023122"/>
    </source>
</evidence>
<sequence length="207" mass="22412">MRHAKVGFLMTDEVVSVVGRTSSAVVGALLVAHDISGMPVMDDDDHVLGVVSRTDLTGRGESTAEELMSAPAVTVRAERTVTEAARLMTRRGVERLPVVDEEDRLVGIVTRRDLLRVFLRPDHEIRRCVIDDVLAETMGIDSEAVGVRVRDGVVTLDGRLARSSQIRLVVRLARELDGVVAVTGRLTARFDDVHLSPADRSTGGVPG</sequence>
<evidence type="ECO:0000259" key="4">
    <source>
        <dbReference type="PROSITE" id="PS51371"/>
    </source>
</evidence>
<evidence type="ECO:0000259" key="3">
    <source>
        <dbReference type="PROSITE" id="PS50914"/>
    </source>
</evidence>
<feature type="domain" description="BON" evidence="3">
    <location>
        <begin position="122"/>
        <end position="190"/>
    </location>
</feature>
<keyword evidence="7" id="KW-1185">Reference proteome</keyword>
<dbReference type="KEGG" id="ssub:CP968_01535"/>
<dbReference type="EMBL" id="CP023701">
    <property type="protein sequence ID" value="QEU77157.1"/>
    <property type="molecule type" value="Genomic_DNA"/>
</dbReference>
<proteinExistence type="predicted"/>
<reference evidence="5" key="1">
    <citation type="journal article" date="2014" name="Int. J. Syst. Evol. Microbiol.">
        <title>Complete genome sequence of Corynebacterium casei LMG S-19264T (=DSM 44701T), isolated from a smear-ripened cheese.</title>
        <authorList>
            <consortium name="US DOE Joint Genome Institute (JGI-PGF)"/>
            <person name="Walter F."/>
            <person name="Albersmeier A."/>
            <person name="Kalinowski J."/>
            <person name="Ruckert C."/>
        </authorList>
    </citation>
    <scope>NUCLEOTIDE SEQUENCE</scope>
    <source>
        <strain evidence="5">JCM 4834</strain>
    </source>
</reference>
<dbReference type="InterPro" id="IPR051257">
    <property type="entry name" value="Diverse_CBS-Domain"/>
</dbReference>
<evidence type="ECO:0000256" key="2">
    <source>
        <dbReference type="PROSITE-ProRule" id="PRU00703"/>
    </source>
</evidence>
<dbReference type="AlphaFoldDB" id="A0A5P2UKL9"/>
<evidence type="ECO:0000313" key="7">
    <source>
        <dbReference type="Proteomes" id="UP000326831"/>
    </source>
</evidence>
<gene>
    <name evidence="6" type="ORF">CP968_01535</name>
    <name evidence="5" type="ORF">GCM10010371_68320</name>
</gene>
<dbReference type="Gene3D" id="3.10.580.10">
    <property type="entry name" value="CBS-domain"/>
    <property type="match status" value="2"/>
</dbReference>
<dbReference type="PANTHER" id="PTHR43080:SF29">
    <property type="entry name" value="OS02G0818000 PROTEIN"/>
    <property type="match status" value="1"/>
</dbReference>
<dbReference type="InterPro" id="IPR046342">
    <property type="entry name" value="CBS_dom_sf"/>
</dbReference>
<dbReference type="Pfam" id="PF00571">
    <property type="entry name" value="CBS"/>
    <property type="match status" value="2"/>
</dbReference>
<dbReference type="RefSeq" id="WP_150516258.1">
    <property type="nucleotide sequence ID" value="NZ_BMVX01000051.1"/>
</dbReference>
<organism evidence="6 7">
    <name type="scientific">Streptomyces subrutilus</name>
    <dbReference type="NCBI Taxonomy" id="36818"/>
    <lineage>
        <taxon>Bacteria</taxon>
        <taxon>Bacillati</taxon>
        <taxon>Actinomycetota</taxon>
        <taxon>Actinomycetes</taxon>
        <taxon>Kitasatosporales</taxon>
        <taxon>Streptomycetaceae</taxon>
        <taxon>Streptomyces</taxon>
    </lineage>
</organism>
<evidence type="ECO:0000313" key="5">
    <source>
        <dbReference type="EMBL" id="GGZ99130.1"/>
    </source>
</evidence>
<dbReference type="SMART" id="SM00116">
    <property type="entry name" value="CBS"/>
    <property type="match status" value="2"/>
</dbReference>
<dbReference type="PANTHER" id="PTHR43080">
    <property type="entry name" value="CBS DOMAIN-CONTAINING PROTEIN CBSX3, MITOCHONDRIAL"/>
    <property type="match status" value="1"/>
</dbReference>